<keyword evidence="3" id="KW-1185">Reference proteome</keyword>
<evidence type="ECO:0000313" key="1">
    <source>
        <dbReference type="EMBL" id="TBU00173.1"/>
    </source>
</evidence>
<comment type="caution">
    <text evidence="1">The sequence shown here is derived from an EMBL/GenBank/DDBJ whole genome shotgun (WGS) entry which is preliminary data.</text>
</comment>
<gene>
    <name evidence="1" type="ORF">CWI37_1090p0020</name>
    <name evidence="2" type="ORF">CWI38_0427p0030</name>
</gene>
<dbReference type="Proteomes" id="UP000292362">
    <property type="component" value="Unassembled WGS sequence"/>
</dbReference>
<dbReference type="EMBL" id="PITK01000427">
    <property type="protein sequence ID" value="TBU13455.1"/>
    <property type="molecule type" value="Genomic_DNA"/>
</dbReference>
<dbReference type="AlphaFoldDB" id="A0A4Q9KYU3"/>
<name>A0A4Q9KYU3_9MICR</name>
<sequence length="140" mass="16114">MPLVIYTLKSPYTHVINIFFPSTPYISTISPIALQKLSTHVYAVPNSPNTKYLEYYATVIYKCDYNTLTVIDKAKRTVIYYSINRNIDGSIKEYVLQNKTPTETTSFNNKTVQNKNLPYLKVQEGEEVIFPEEGEESDEI</sequence>
<organism evidence="1 4">
    <name type="scientific">Hamiltosporidium tvaerminnensis</name>
    <dbReference type="NCBI Taxonomy" id="1176355"/>
    <lineage>
        <taxon>Eukaryota</taxon>
        <taxon>Fungi</taxon>
        <taxon>Fungi incertae sedis</taxon>
        <taxon>Microsporidia</taxon>
        <taxon>Dubosqiidae</taxon>
        <taxon>Hamiltosporidium</taxon>
    </lineage>
</organism>
<evidence type="ECO:0000313" key="4">
    <source>
        <dbReference type="Proteomes" id="UP000292362"/>
    </source>
</evidence>
<dbReference type="VEuPathDB" id="MicrosporidiaDB:CWI37_1090p0020"/>
<evidence type="ECO:0000313" key="3">
    <source>
        <dbReference type="Proteomes" id="UP000292282"/>
    </source>
</evidence>
<dbReference type="VEuPathDB" id="MicrosporidiaDB:CWI38_0427p0030"/>
<dbReference type="Proteomes" id="UP000292282">
    <property type="component" value="Unassembled WGS sequence"/>
</dbReference>
<accession>A0A4Q9KYU3</accession>
<evidence type="ECO:0000313" key="2">
    <source>
        <dbReference type="EMBL" id="TBU13455.1"/>
    </source>
</evidence>
<dbReference type="EMBL" id="PITJ01001090">
    <property type="protein sequence ID" value="TBU00173.1"/>
    <property type="molecule type" value="Genomic_DNA"/>
</dbReference>
<proteinExistence type="predicted"/>
<reference evidence="3 4" key="1">
    <citation type="submission" date="2017-12" db="EMBL/GenBank/DDBJ databases">
        <authorList>
            <person name="Pombert J.-F."/>
            <person name="Haag K.L."/>
            <person name="Ebert D."/>
        </authorList>
    </citation>
    <scope>NUCLEOTIDE SEQUENCE [LARGE SCALE GENOMIC DNA]</scope>
    <source>
        <strain evidence="1">FI-OER-3-3</strain>
        <strain evidence="2">IL-G-3</strain>
    </source>
</reference>
<protein>
    <submittedName>
        <fullName evidence="1">Uncharacterized protein</fullName>
    </submittedName>
</protein>